<accession>A0A453JXI7</accession>
<dbReference type="Gramene" id="AET5Gv20222100.1">
    <property type="protein sequence ID" value="AET5Gv20222100.1"/>
    <property type="gene ID" value="AET5Gv20222100"/>
</dbReference>
<proteinExistence type="predicted"/>
<sequence length="49" mass="5553">RGEQCVLPLRACMTQSKICRQQVMNEVIRCPTLASMEGSHDLSRLLFCV</sequence>
<dbReference type="Proteomes" id="UP000015105">
    <property type="component" value="Chromosome 5D"/>
</dbReference>
<evidence type="ECO:0000313" key="2">
    <source>
        <dbReference type="Proteomes" id="UP000015105"/>
    </source>
</evidence>
<keyword evidence="2" id="KW-1185">Reference proteome</keyword>
<reference evidence="2" key="2">
    <citation type="journal article" date="2017" name="Nat. Plants">
        <title>The Aegilops tauschii genome reveals multiple impacts of transposons.</title>
        <authorList>
            <person name="Zhao G."/>
            <person name="Zou C."/>
            <person name="Li K."/>
            <person name="Wang K."/>
            <person name="Li T."/>
            <person name="Gao L."/>
            <person name="Zhang X."/>
            <person name="Wang H."/>
            <person name="Yang Z."/>
            <person name="Liu X."/>
            <person name="Jiang W."/>
            <person name="Mao L."/>
            <person name="Kong X."/>
            <person name="Jiao Y."/>
            <person name="Jia J."/>
        </authorList>
    </citation>
    <scope>NUCLEOTIDE SEQUENCE [LARGE SCALE GENOMIC DNA]</scope>
    <source>
        <strain evidence="2">cv. AL8/78</strain>
    </source>
</reference>
<dbReference type="EnsemblPlants" id="AET5Gv20222100.1">
    <property type="protein sequence ID" value="AET5Gv20222100.1"/>
    <property type="gene ID" value="AET5Gv20222100"/>
</dbReference>
<name>A0A453JXI7_AEGTS</name>
<reference evidence="1" key="4">
    <citation type="submission" date="2019-03" db="UniProtKB">
        <authorList>
            <consortium name="EnsemblPlants"/>
        </authorList>
    </citation>
    <scope>IDENTIFICATION</scope>
</reference>
<organism evidence="1 2">
    <name type="scientific">Aegilops tauschii subsp. strangulata</name>
    <name type="common">Goatgrass</name>
    <dbReference type="NCBI Taxonomy" id="200361"/>
    <lineage>
        <taxon>Eukaryota</taxon>
        <taxon>Viridiplantae</taxon>
        <taxon>Streptophyta</taxon>
        <taxon>Embryophyta</taxon>
        <taxon>Tracheophyta</taxon>
        <taxon>Spermatophyta</taxon>
        <taxon>Magnoliopsida</taxon>
        <taxon>Liliopsida</taxon>
        <taxon>Poales</taxon>
        <taxon>Poaceae</taxon>
        <taxon>BOP clade</taxon>
        <taxon>Pooideae</taxon>
        <taxon>Triticodae</taxon>
        <taxon>Triticeae</taxon>
        <taxon>Triticinae</taxon>
        <taxon>Aegilops</taxon>
    </lineage>
</organism>
<dbReference type="AlphaFoldDB" id="A0A453JXI7"/>
<reference evidence="1" key="3">
    <citation type="journal article" date="2017" name="Nature">
        <title>Genome sequence of the progenitor of the wheat D genome Aegilops tauschii.</title>
        <authorList>
            <person name="Luo M.C."/>
            <person name="Gu Y.Q."/>
            <person name="Puiu D."/>
            <person name="Wang H."/>
            <person name="Twardziok S.O."/>
            <person name="Deal K.R."/>
            <person name="Huo N."/>
            <person name="Zhu T."/>
            <person name="Wang L."/>
            <person name="Wang Y."/>
            <person name="McGuire P.E."/>
            <person name="Liu S."/>
            <person name="Long H."/>
            <person name="Ramasamy R.K."/>
            <person name="Rodriguez J.C."/>
            <person name="Van S.L."/>
            <person name="Yuan L."/>
            <person name="Wang Z."/>
            <person name="Xia Z."/>
            <person name="Xiao L."/>
            <person name="Anderson O.D."/>
            <person name="Ouyang S."/>
            <person name="Liang Y."/>
            <person name="Zimin A.V."/>
            <person name="Pertea G."/>
            <person name="Qi P."/>
            <person name="Bennetzen J.L."/>
            <person name="Dai X."/>
            <person name="Dawson M.W."/>
            <person name="Muller H.G."/>
            <person name="Kugler K."/>
            <person name="Rivarola-Duarte L."/>
            <person name="Spannagl M."/>
            <person name="Mayer K.F.X."/>
            <person name="Lu F.H."/>
            <person name="Bevan M.W."/>
            <person name="Leroy P."/>
            <person name="Li P."/>
            <person name="You F.M."/>
            <person name="Sun Q."/>
            <person name="Liu Z."/>
            <person name="Lyons E."/>
            <person name="Wicker T."/>
            <person name="Salzberg S.L."/>
            <person name="Devos K.M."/>
            <person name="Dvorak J."/>
        </authorList>
    </citation>
    <scope>NUCLEOTIDE SEQUENCE [LARGE SCALE GENOMIC DNA]</scope>
    <source>
        <strain evidence="1">cv. AL8/78</strain>
    </source>
</reference>
<evidence type="ECO:0000313" key="1">
    <source>
        <dbReference type="EnsemblPlants" id="AET5Gv20222100.1"/>
    </source>
</evidence>
<reference evidence="2" key="1">
    <citation type="journal article" date="2014" name="Science">
        <title>Ancient hybridizations among the ancestral genomes of bread wheat.</title>
        <authorList>
            <consortium name="International Wheat Genome Sequencing Consortium,"/>
            <person name="Marcussen T."/>
            <person name="Sandve S.R."/>
            <person name="Heier L."/>
            <person name="Spannagl M."/>
            <person name="Pfeifer M."/>
            <person name="Jakobsen K.S."/>
            <person name="Wulff B.B."/>
            <person name="Steuernagel B."/>
            <person name="Mayer K.F."/>
            <person name="Olsen O.A."/>
        </authorList>
    </citation>
    <scope>NUCLEOTIDE SEQUENCE [LARGE SCALE GENOMIC DNA]</scope>
    <source>
        <strain evidence="2">cv. AL8/78</strain>
    </source>
</reference>
<reference evidence="1" key="5">
    <citation type="journal article" date="2021" name="G3 (Bethesda)">
        <title>Aegilops tauschii genome assembly Aet v5.0 features greater sequence contiguity and improved annotation.</title>
        <authorList>
            <person name="Wang L."/>
            <person name="Zhu T."/>
            <person name="Rodriguez J.C."/>
            <person name="Deal K.R."/>
            <person name="Dubcovsky J."/>
            <person name="McGuire P.E."/>
            <person name="Lux T."/>
            <person name="Spannagl M."/>
            <person name="Mayer K.F.X."/>
            <person name="Baldrich P."/>
            <person name="Meyers B.C."/>
            <person name="Huo N."/>
            <person name="Gu Y.Q."/>
            <person name="Zhou H."/>
            <person name="Devos K.M."/>
            <person name="Bennetzen J.L."/>
            <person name="Unver T."/>
            <person name="Budak H."/>
            <person name="Gulick P.J."/>
            <person name="Galiba G."/>
            <person name="Kalapos B."/>
            <person name="Nelson D.R."/>
            <person name="Li P."/>
            <person name="You F.M."/>
            <person name="Luo M.C."/>
            <person name="Dvorak J."/>
        </authorList>
    </citation>
    <scope>NUCLEOTIDE SEQUENCE [LARGE SCALE GENOMIC DNA]</scope>
    <source>
        <strain evidence="1">cv. AL8/78</strain>
    </source>
</reference>
<protein>
    <submittedName>
        <fullName evidence="1">Uncharacterized protein</fullName>
    </submittedName>
</protein>